<proteinExistence type="predicted"/>
<dbReference type="EMBL" id="BMLN01000005">
    <property type="protein sequence ID" value="GGN99930.1"/>
    <property type="molecule type" value="Genomic_DNA"/>
</dbReference>
<keyword evidence="1" id="KW-0472">Membrane</keyword>
<feature type="transmembrane region" description="Helical" evidence="1">
    <location>
        <begin position="94"/>
        <end position="124"/>
    </location>
</feature>
<dbReference type="CDD" id="cd21809">
    <property type="entry name" value="ABC-2_lan_permease-like"/>
    <property type="match status" value="1"/>
</dbReference>
<keyword evidence="1" id="KW-1133">Transmembrane helix</keyword>
<feature type="transmembrane region" description="Helical" evidence="1">
    <location>
        <begin position="169"/>
        <end position="192"/>
    </location>
</feature>
<accession>A0ABQ2L2K8</accession>
<feature type="transmembrane region" description="Helical" evidence="1">
    <location>
        <begin position="220"/>
        <end position="239"/>
    </location>
</feature>
<dbReference type="RefSeq" id="WP_018978999.1">
    <property type="nucleotide sequence ID" value="NZ_BMLN01000005.1"/>
</dbReference>
<reference evidence="3" key="1">
    <citation type="journal article" date="2019" name="Int. J. Syst. Evol. Microbiol.">
        <title>The Global Catalogue of Microorganisms (GCM) 10K type strain sequencing project: providing services to taxonomists for standard genome sequencing and annotation.</title>
        <authorList>
            <consortium name="The Broad Institute Genomics Platform"/>
            <consortium name="The Broad Institute Genome Sequencing Center for Infectious Disease"/>
            <person name="Wu L."/>
            <person name="Ma J."/>
        </authorList>
    </citation>
    <scope>NUCLEOTIDE SEQUENCE [LARGE SCALE GENOMIC DNA]</scope>
    <source>
        <strain evidence="3">CGMCC 1.6964</strain>
    </source>
</reference>
<name>A0ABQ2L2K8_9BACL</name>
<feature type="transmembrane region" description="Helical" evidence="1">
    <location>
        <begin position="136"/>
        <end position="157"/>
    </location>
</feature>
<keyword evidence="3" id="KW-1185">Reference proteome</keyword>
<dbReference type="Pfam" id="PF12730">
    <property type="entry name" value="ABC2_membrane_4"/>
    <property type="match status" value="1"/>
</dbReference>
<comment type="caution">
    <text evidence="2">The sequence shown here is derived from an EMBL/GenBank/DDBJ whole genome shotgun (WGS) entry which is preliminary data.</text>
</comment>
<keyword evidence="1" id="KW-0812">Transmembrane</keyword>
<organism evidence="2 3">
    <name type="scientific">Saccharibacillus kuerlensis</name>
    <dbReference type="NCBI Taxonomy" id="459527"/>
    <lineage>
        <taxon>Bacteria</taxon>
        <taxon>Bacillati</taxon>
        <taxon>Bacillota</taxon>
        <taxon>Bacilli</taxon>
        <taxon>Bacillales</taxon>
        <taxon>Paenibacillaceae</taxon>
        <taxon>Saccharibacillus</taxon>
    </lineage>
</organism>
<sequence>MNQWIAALRSERIKLGHSRILLLAVIDPLLCVLIGLTAGMEKGDWMGLLLAMSLIHAMFFLPMLTGIFSAFVCRYEHEGGGWKQILSLPISRPALYLAKLLVAAGALALAQILFAISVVLVGLYQGFDLSLIPWELFATRLLGGFAACLPLAALQLFVSTMWSSFAAPLVLNMVFTVPNILIVNSATVGPYYPWAQPMLAMMQSNIDYNFGAFNLPTQSLMITVGASFLLFLTAGLMYFNRKPV</sequence>
<protein>
    <recommendedName>
        <fullName evidence="4">ABC transporter permease</fullName>
    </recommendedName>
</protein>
<gene>
    <name evidence="2" type="ORF">GCM10010969_20570</name>
</gene>
<feature type="transmembrane region" description="Helical" evidence="1">
    <location>
        <begin position="45"/>
        <end position="73"/>
    </location>
</feature>
<evidence type="ECO:0000256" key="1">
    <source>
        <dbReference type="SAM" id="Phobius"/>
    </source>
</evidence>
<evidence type="ECO:0000313" key="3">
    <source>
        <dbReference type="Proteomes" id="UP000606653"/>
    </source>
</evidence>
<feature type="transmembrane region" description="Helical" evidence="1">
    <location>
        <begin position="20"/>
        <end position="39"/>
    </location>
</feature>
<dbReference type="Proteomes" id="UP000606653">
    <property type="component" value="Unassembled WGS sequence"/>
</dbReference>
<evidence type="ECO:0000313" key="2">
    <source>
        <dbReference type="EMBL" id="GGN99930.1"/>
    </source>
</evidence>
<evidence type="ECO:0008006" key="4">
    <source>
        <dbReference type="Google" id="ProtNLM"/>
    </source>
</evidence>